<gene>
    <name evidence="4" type="ORF">BG57_10320</name>
    <name evidence="3" type="ORF">GCM10010985_35180</name>
</gene>
<evidence type="ECO:0000259" key="2">
    <source>
        <dbReference type="Pfam" id="PF11740"/>
    </source>
</evidence>
<reference evidence="6" key="3">
    <citation type="journal article" date="2019" name="Int. J. Syst. Evol. Microbiol.">
        <title>The Global Catalogue of Microorganisms (GCM) 10K type strain sequencing project: providing services to taxonomists for standard genome sequencing and annotation.</title>
        <authorList>
            <consortium name="The Broad Institute Genomics Platform"/>
            <consortium name="The Broad Institute Genome Sequencing Center for Infectious Disease"/>
            <person name="Wu L."/>
            <person name="Ma J."/>
        </authorList>
    </citation>
    <scope>NUCLEOTIDE SEQUENCE [LARGE SCALE GENOMIC DNA]</scope>
    <source>
        <strain evidence="6">CGMCC 1.11013</strain>
    </source>
</reference>
<sequence length="580" mass="63697">MFTEADTITDEEVISIAQRLTDEGRPVTPVTVWSELRRGSAVSIAAALQRWRDASQPAMPAAQLPAEMPHEFADALLNAAHRIRKASWDDAQSAIAQHTDSLSQRLQTALAERDEALAVYQTAEGAAADVRRQHDDLTRGLRASEETVARLQAQLAGATERAEASQARAAELAERTSTQDAVLAAARMSLDEERKAREALKAEVTAKSEETGRLARERDEAREESAAKSQQAERATQEAQESAARIAALEADLQAARAELASEREAHTARNADAAARDEELQRVKHELDETRAQNDGSRARVAELEAELAANHEVNAARQAEASAREEALQRATRELEEARAQIDESRSRVAALEAELATEREANAAHGVQASAGQETLARISRELDEARAQLNAANEEKSAAQAELARVSQEAAAAVTRADEAQQQAARLAEQLAEREKSEAAMRDELRDHKIALQTAGTAKEEELAALQRRLSAQAQTHSKAYDELRSNAEQWVTYARDLKQRLDVANEKILFIDARSTGEVALLRRLSTELERLKPDHELVFREAQQRVIGDKIAQQLAQKGYRYDPATAVMSKIEG</sequence>
<feature type="region of interest" description="Disordered" evidence="1">
    <location>
        <begin position="259"/>
        <end position="278"/>
    </location>
</feature>
<feature type="domain" description="KfrA N-terminal DNA-binding" evidence="2">
    <location>
        <begin position="9"/>
        <end position="124"/>
    </location>
</feature>
<evidence type="ECO:0000313" key="3">
    <source>
        <dbReference type="EMBL" id="GGD77636.1"/>
    </source>
</evidence>
<feature type="region of interest" description="Disordered" evidence="1">
    <location>
        <begin position="202"/>
        <end position="243"/>
    </location>
</feature>
<reference evidence="3" key="4">
    <citation type="submission" date="2024-05" db="EMBL/GenBank/DDBJ databases">
        <authorList>
            <person name="Sun Q."/>
            <person name="Zhou Y."/>
        </authorList>
    </citation>
    <scope>NUCLEOTIDE SEQUENCE</scope>
    <source>
        <strain evidence="3">CGMCC 1.11013</strain>
    </source>
</reference>
<dbReference type="Proteomes" id="UP000027439">
    <property type="component" value="Unassembled WGS sequence"/>
</dbReference>
<dbReference type="InterPro" id="IPR021104">
    <property type="entry name" value="KfrA_DNA-bd_N"/>
</dbReference>
<dbReference type="Pfam" id="PF11740">
    <property type="entry name" value="KfrA_N"/>
    <property type="match status" value="1"/>
</dbReference>
<evidence type="ECO:0000313" key="4">
    <source>
        <dbReference type="EMBL" id="KDR36775.1"/>
    </source>
</evidence>
<feature type="compositionally biased region" description="Basic and acidic residues" evidence="1">
    <location>
        <begin position="260"/>
        <end position="278"/>
    </location>
</feature>
<dbReference type="OrthoDB" id="9001482at2"/>
<accession>A0A069P801</accession>
<comment type="caution">
    <text evidence="4">The sequence shown here is derived from an EMBL/GenBank/DDBJ whole genome shotgun (WGS) entry which is preliminary data.</text>
</comment>
<protein>
    <submittedName>
        <fullName evidence="4">ATPase</fullName>
    </submittedName>
</protein>
<organism evidence="4 5">
    <name type="scientific">Caballeronia grimmiae</name>
    <dbReference type="NCBI Taxonomy" id="1071679"/>
    <lineage>
        <taxon>Bacteria</taxon>
        <taxon>Pseudomonadati</taxon>
        <taxon>Pseudomonadota</taxon>
        <taxon>Betaproteobacteria</taxon>
        <taxon>Burkholderiales</taxon>
        <taxon>Burkholderiaceae</taxon>
        <taxon>Caballeronia</taxon>
    </lineage>
</organism>
<feature type="compositionally biased region" description="Low complexity" evidence="1">
    <location>
        <begin position="227"/>
        <end position="243"/>
    </location>
</feature>
<dbReference type="Proteomes" id="UP000597138">
    <property type="component" value="Unassembled WGS sequence"/>
</dbReference>
<dbReference type="STRING" id="1071679.BG57_10320"/>
<dbReference type="eggNOG" id="COG1196">
    <property type="taxonomic scope" value="Bacteria"/>
</dbReference>
<reference evidence="3" key="1">
    <citation type="journal article" date="2014" name="Int. J. Syst. Evol. Microbiol.">
        <title>Complete genome of a new Firmicutes species belonging to the dominant human colonic microbiota ('Ruminococcus bicirculans') reveals two chromosomes and a selective capacity to utilize plant glucans.</title>
        <authorList>
            <consortium name="NISC Comparative Sequencing Program"/>
            <person name="Wegmann U."/>
            <person name="Louis P."/>
            <person name="Goesmann A."/>
            <person name="Henrissat B."/>
            <person name="Duncan S.H."/>
            <person name="Flint H.J."/>
        </authorList>
    </citation>
    <scope>NUCLEOTIDE SEQUENCE</scope>
    <source>
        <strain evidence="3">CGMCC 1.11013</strain>
    </source>
</reference>
<dbReference type="EMBL" id="BMEG01000005">
    <property type="protein sequence ID" value="GGD77636.1"/>
    <property type="molecule type" value="Genomic_DNA"/>
</dbReference>
<evidence type="ECO:0000256" key="1">
    <source>
        <dbReference type="SAM" id="MobiDB-lite"/>
    </source>
</evidence>
<proteinExistence type="predicted"/>
<dbReference type="EMBL" id="JFHE01000002">
    <property type="protein sequence ID" value="KDR36775.1"/>
    <property type="molecule type" value="Genomic_DNA"/>
</dbReference>
<reference evidence="4 5" key="2">
    <citation type="submission" date="2014-03" db="EMBL/GenBank/DDBJ databases">
        <title>Draft Genome Sequences of Four Burkholderia Strains.</title>
        <authorList>
            <person name="Liu X.Y."/>
            <person name="Li C.X."/>
            <person name="Xu J.H."/>
        </authorList>
    </citation>
    <scope>NUCLEOTIDE SEQUENCE [LARGE SCALE GENOMIC DNA]</scope>
    <source>
        <strain evidence="4 5">R27</strain>
    </source>
</reference>
<dbReference type="RefSeq" id="WP_035960076.1">
    <property type="nucleotide sequence ID" value="NZ_BMEG01000005.1"/>
</dbReference>
<dbReference type="AlphaFoldDB" id="A0A069P801"/>
<name>A0A069P801_9BURK</name>
<keyword evidence="6" id="KW-1185">Reference proteome</keyword>
<evidence type="ECO:0000313" key="5">
    <source>
        <dbReference type="Proteomes" id="UP000027439"/>
    </source>
</evidence>
<feature type="compositionally biased region" description="Basic and acidic residues" evidence="1">
    <location>
        <begin position="202"/>
        <end position="226"/>
    </location>
</feature>
<evidence type="ECO:0000313" key="6">
    <source>
        <dbReference type="Proteomes" id="UP000597138"/>
    </source>
</evidence>